<evidence type="ECO:0000259" key="6">
    <source>
        <dbReference type="PROSITE" id="PS50835"/>
    </source>
</evidence>
<dbReference type="PANTHER" id="PTHR44170">
    <property type="entry name" value="PROTEIN SIDEKICK"/>
    <property type="match status" value="1"/>
</dbReference>
<reference evidence="8" key="1">
    <citation type="submission" date="2025-08" db="UniProtKB">
        <authorList>
            <consortium name="Ensembl"/>
        </authorList>
    </citation>
    <scope>IDENTIFICATION</scope>
</reference>
<organism evidence="8 9">
    <name type="scientific">Cyclopterus lumpus</name>
    <name type="common">Lumpsucker</name>
    <dbReference type="NCBI Taxonomy" id="8103"/>
    <lineage>
        <taxon>Eukaryota</taxon>
        <taxon>Metazoa</taxon>
        <taxon>Chordata</taxon>
        <taxon>Craniata</taxon>
        <taxon>Vertebrata</taxon>
        <taxon>Euteleostomi</taxon>
        <taxon>Actinopterygii</taxon>
        <taxon>Neopterygii</taxon>
        <taxon>Teleostei</taxon>
        <taxon>Neoteleostei</taxon>
        <taxon>Acanthomorphata</taxon>
        <taxon>Eupercaria</taxon>
        <taxon>Perciformes</taxon>
        <taxon>Cottioidei</taxon>
        <taxon>Cottales</taxon>
        <taxon>Cyclopteridae</taxon>
        <taxon>Cyclopterus</taxon>
    </lineage>
</organism>
<dbReference type="Pfam" id="PF07679">
    <property type="entry name" value="I-set"/>
    <property type="match status" value="1"/>
</dbReference>
<keyword evidence="5" id="KW-1133">Transmembrane helix</keyword>
<dbReference type="SMART" id="SM00408">
    <property type="entry name" value="IGc2"/>
    <property type="match status" value="4"/>
</dbReference>
<feature type="region of interest" description="Disordered" evidence="4">
    <location>
        <begin position="854"/>
        <end position="891"/>
    </location>
</feature>
<dbReference type="SUPFAM" id="SSF49265">
    <property type="entry name" value="Fibronectin type III"/>
    <property type="match status" value="1"/>
</dbReference>
<sequence length="1226" mass="134620">MINGTPWQLSYRTVWHRPLTNRCSHGVREEPRFVTARAGESVILGCDVSPPLDGQQPPYVVEWFKFGVPIPFFINFRFYPPHVDPEYTGRASLHGKASLQIDPVRSDDQGWYECRVLMLEQQYDTFHNGSWVHLTVNAPPSFTATPPQYVEAKEGGSTLLSCSAQGNPKPIISWLREGEELATDTKYSVHDGSLTILGITRDDRGAYTCRAYSDQGEVLHTTRLLVQGPPFIVSPPENLTVNISQNALFTCQAEAYPGNLTYTWFWEEDNVYFKNDLKLRVRILIDGTLIIFRVKPEDAGKYTCSPSNSLGISPSASAYLTVQYPARVINMPPVIYVPRKLPGLIRCPVDANPPVTLVKWEKDGYPLRVEKYPGWSLTPDGSIRVEEATEDSLGTYTCVPYNALGTMGMSPPANLVLKVHHSSLVGKPSKSKHNILPSGSLQFLSLSKEDHGEWECVATNVVTSITASTRILVIGTSPHAPGNIHVLPSTTSANVSWEPGYDGGFEQTFSVWSKRTDFGPHDWHSMPVSGAQTWLVVPGLEAGTEYQFSVLAQNKLGTGPFSEVVTVNTAGSPLGTPEPLVLLTPPRCLTANRTQHGVLLTWLPPANHSSPIDRYIIEFRLGERWEVLDDLIPSTETELIARDLIQESWYEFRVMAVMDDLISESSNVVGVSSTDPFPPAELPDEGLARPVVAGVVATICFLAAAVLFSTLAACFVNKQHRRKLKRKPDPPLSVTHFRKSIESPLSSGKISPESSPPSRPRSLSSDGSHGPGLYVRKLPSPLRERDKELSFYKKTKRAIASKKYSVSKYEAEVTTPIELISRGPDGRFIMESPPPRRIHGFPFAEESDMYPEFRQSDEENDFDPGPLPPIMPTLRPQLSPTSSSLESTQPPNYSPRLHRAMEGMSFAEGSALHASGQAPASRYRGFPQGPFYGYLGSRIESGIPPPFYMPDISPRSSALSSPPGTAEGPYGYPSIPEESGEMDHHQYSASGHSMSHIHSPPRSPDSWHPHELPFLGLEGPSHRSLGPPVRRLAMQQAQSLGLLRHTAHGVGVPVLPYPDPAARAGSPSTAPSSSPQSWLSPRAGRRADPSLPPLVLQPSRLSPLSQSPLSTQPGSPDILVRPPPRPSILRTSRSLEMHEITLQPSVSFSRRSSLSASPTQSQGVMQPSPSYHAHMSYASTAASYPSQSPSPPLEGRDVFGQRPSQRRTEEEMLPSEPSQLQISASG</sequence>
<keyword evidence="5" id="KW-0812">Transmembrane</keyword>
<dbReference type="Gene3D" id="2.60.40.10">
    <property type="entry name" value="Immunoglobulins"/>
    <property type="match status" value="7"/>
</dbReference>
<reference evidence="8" key="2">
    <citation type="submission" date="2025-09" db="UniProtKB">
        <authorList>
            <consortium name="Ensembl"/>
        </authorList>
    </citation>
    <scope>IDENTIFICATION</scope>
</reference>
<dbReference type="CDD" id="cd00063">
    <property type="entry name" value="FN3"/>
    <property type="match status" value="2"/>
</dbReference>
<dbReference type="FunFam" id="2.60.40.10:FF:000226">
    <property type="entry name" value="protein turtle homolog B"/>
    <property type="match status" value="1"/>
</dbReference>
<feature type="compositionally biased region" description="Polar residues" evidence="4">
    <location>
        <begin position="876"/>
        <end position="891"/>
    </location>
</feature>
<dbReference type="InterPro" id="IPR036179">
    <property type="entry name" value="Ig-like_dom_sf"/>
</dbReference>
<name>A0A8C2X4L0_CYCLU</name>
<dbReference type="Pfam" id="PF07686">
    <property type="entry name" value="V-set"/>
    <property type="match status" value="1"/>
</dbReference>
<dbReference type="InterPro" id="IPR013106">
    <property type="entry name" value="Ig_V-set"/>
</dbReference>
<feature type="region of interest" description="Disordered" evidence="4">
    <location>
        <begin position="1058"/>
        <end position="1226"/>
    </location>
</feature>
<dbReference type="GO" id="GO:0098609">
    <property type="term" value="P:cell-cell adhesion"/>
    <property type="evidence" value="ECO:0007669"/>
    <property type="project" value="TreeGrafter"/>
</dbReference>
<feature type="domain" description="Ig-like" evidence="6">
    <location>
        <begin position="325"/>
        <end position="416"/>
    </location>
</feature>
<dbReference type="InterPro" id="IPR003599">
    <property type="entry name" value="Ig_sub"/>
</dbReference>
<feature type="compositionally biased region" description="Low complexity" evidence="4">
    <location>
        <begin position="1142"/>
        <end position="1161"/>
    </location>
</feature>
<dbReference type="Pfam" id="PF13927">
    <property type="entry name" value="Ig_3"/>
    <property type="match status" value="1"/>
</dbReference>
<feature type="domain" description="Ig-like" evidence="6">
    <location>
        <begin position="18"/>
        <end position="116"/>
    </location>
</feature>
<feature type="domain" description="Ig-like" evidence="6">
    <location>
        <begin position="140"/>
        <end position="219"/>
    </location>
</feature>
<dbReference type="Pfam" id="PF00041">
    <property type="entry name" value="fn3"/>
    <property type="match status" value="2"/>
</dbReference>
<feature type="compositionally biased region" description="Low complexity" evidence="4">
    <location>
        <begin position="1060"/>
        <end position="1082"/>
    </location>
</feature>
<evidence type="ECO:0000256" key="4">
    <source>
        <dbReference type="SAM" id="MobiDB-lite"/>
    </source>
</evidence>
<evidence type="ECO:0000313" key="8">
    <source>
        <dbReference type="Ensembl" id="ENSCLMP00005011303.1"/>
    </source>
</evidence>
<feature type="region of interest" description="Disordered" evidence="4">
    <location>
        <begin position="725"/>
        <end position="779"/>
    </location>
</feature>
<feature type="compositionally biased region" description="Low complexity" evidence="4">
    <location>
        <begin position="1176"/>
        <end position="1187"/>
    </location>
</feature>
<dbReference type="InterPro" id="IPR013783">
    <property type="entry name" value="Ig-like_fold"/>
</dbReference>
<dbReference type="SUPFAM" id="SSF48726">
    <property type="entry name" value="Immunoglobulin"/>
    <property type="match status" value="5"/>
</dbReference>
<dbReference type="FunFam" id="2.60.40.10:FF:000321">
    <property type="entry name" value="protein turtle homolog B isoform X2"/>
    <property type="match status" value="1"/>
</dbReference>
<dbReference type="SMART" id="SM00060">
    <property type="entry name" value="FN3"/>
    <property type="match status" value="3"/>
</dbReference>
<feature type="compositionally biased region" description="Polar residues" evidence="4">
    <location>
        <begin position="954"/>
        <end position="963"/>
    </location>
</feature>
<feature type="domain" description="Ig-like" evidence="6">
    <location>
        <begin position="229"/>
        <end position="321"/>
    </location>
</feature>
<dbReference type="Proteomes" id="UP000694565">
    <property type="component" value="Unplaced"/>
</dbReference>
<keyword evidence="2" id="KW-1015">Disulfide bond</keyword>
<proteinExistence type="predicted"/>
<feature type="region of interest" description="Disordered" evidence="4">
    <location>
        <begin position="954"/>
        <end position="1027"/>
    </location>
</feature>
<evidence type="ECO:0000313" key="9">
    <source>
        <dbReference type="Proteomes" id="UP000694565"/>
    </source>
</evidence>
<keyword evidence="5" id="KW-0472">Membrane</keyword>
<evidence type="ECO:0000256" key="3">
    <source>
        <dbReference type="ARBA" id="ARBA00023319"/>
    </source>
</evidence>
<dbReference type="CDD" id="cd00096">
    <property type="entry name" value="Ig"/>
    <property type="match status" value="1"/>
</dbReference>
<dbReference type="FunFam" id="2.60.40.10:FF:000245">
    <property type="entry name" value="protein turtle homolog B isoform X2"/>
    <property type="match status" value="1"/>
</dbReference>
<evidence type="ECO:0000256" key="1">
    <source>
        <dbReference type="ARBA" id="ARBA00022737"/>
    </source>
</evidence>
<feature type="domain" description="Fibronectin type-III" evidence="7">
    <location>
        <begin position="585"/>
        <end position="677"/>
    </location>
</feature>
<dbReference type="PANTHER" id="PTHR44170:SF51">
    <property type="entry name" value="IMMUNOGLOBULIN SUPERFAMILY MEMBER 9B"/>
    <property type="match status" value="1"/>
</dbReference>
<keyword evidence="1" id="KW-0677">Repeat</keyword>
<evidence type="ECO:0000256" key="5">
    <source>
        <dbReference type="SAM" id="Phobius"/>
    </source>
</evidence>
<dbReference type="InterPro" id="IPR013098">
    <property type="entry name" value="Ig_I-set"/>
</dbReference>
<keyword evidence="3" id="KW-0393">Immunoglobulin domain</keyword>
<dbReference type="GeneTree" id="ENSGT00940000155900"/>
<dbReference type="InterPro" id="IPR003961">
    <property type="entry name" value="FN3_dom"/>
</dbReference>
<dbReference type="PROSITE" id="PS50835">
    <property type="entry name" value="IG_LIKE"/>
    <property type="match status" value="4"/>
</dbReference>
<dbReference type="FunFam" id="2.60.40.10:FF:000323">
    <property type="entry name" value="Immunoglobulin superfamily member 9B"/>
    <property type="match status" value="1"/>
</dbReference>
<dbReference type="InterPro" id="IPR003598">
    <property type="entry name" value="Ig_sub2"/>
</dbReference>
<dbReference type="PROSITE" id="PS50853">
    <property type="entry name" value="FN3"/>
    <property type="match status" value="2"/>
</dbReference>
<feature type="transmembrane region" description="Helical" evidence="5">
    <location>
        <begin position="691"/>
        <end position="716"/>
    </location>
</feature>
<dbReference type="Ensembl" id="ENSCLMT00005012174.1">
    <property type="protein sequence ID" value="ENSCLMP00005011303.1"/>
    <property type="gene ID" value="ENSCLMG00005005908.1"/>
</dbReference>
<protein>
    <submittedName>
        <fullName evidence="8">Immunoglobulin superfamily member 9B</fullName>
    </submittedName>
</protein>
<keyword evidence="9" id="KW-1185">Reference proteome</keyword>
<dbReference type="InterPro" id="IPR007110">
    <property type="entry name" value="Ig-like_dom"/>
</dbReference>
<dbReference type="SMART" id="SM00409">
    <property type="entry name" value="IG"/>
    <property type="match status" value="4"/>
</dbReference>
<feature type="compositionally biased region" description="Polar residues" evidence="4">
    <location>
        <begin position="1216"/>
        <end position="1226"/>
    </location>
</feature>
<dbReference type="AlphaFoldDB" id="A0A8C2X4L0"/>
<feature type="compositionally biased region" description="Low complexity" evidence="4">
    <location>
        <begin position="1093"/>
        <end position="1116"/>
    </location>
</feature>
<accession>A0A8C2X4L0</accession>
<evidence type="ECO:0000259" key="7">
    <source>
        <dbReference type="PROSITE" id="PS50853"/>
    </source>
</evidence>
<feature type="domain" description="Fibronectin type-III" evidence="7">
    <location>
        <begin position="480"/>
        <end position="572"/>
    </location>
</feature>
<dbReference type="InterPro" id="IPR036116">
    <property type="entry name" value="FN3_sf"/>
</dbReference>
<evidence type="ECO:0000256" key="2">
    <source>
        <dbReference type="ARBA" id="ARBA00023157"/>
    </source>
</evidence>